<keyword evidence="2" id="KW-0805">Transcription regulation</keyword>
<evidence type="ECO:0000256" key="1">
    <source>
        <dbReference type="ARBA" id="ARBA00004123"/>
    </source>
</evidence>
<evidence type="ECO:0000256" key="4">
    <source>
        <dbReference type="ARBA" id="ARBA00023163"/>
    </source>
</evidence>
<feature type="coiled-coil region" evidence="6">
    <location>
        <begin position="114"/>
        <end position="162"/>
    </location>
</feature>
<dbReference type="OrthoDB" id="551672at2759"/>
<evidence type="ECO:0000256" key="6">
    <source>
        <dbReference type="SAM" id="Coils"/>
    </source>
</evidence>
<comment type="caution">
    <text evidence="8">The sequence shown here is derived from an EMBL/GenBank/DDBJ whole genome shotgun (WGS) entry which is preliminary data.</text>
</comment>
<keyword evidence="3" id="KW-0238">DNA-binding</keyword>
<accession>A0A9Q1RMS3</accession>
<dbReference type="Gene3D" id="1.20.5.170">
    <property type="match status" value="1"/>
</dbReference>
<name>A0A9Q1RMS3_9SOLA</name>
<comment type="subcellular location">
    <subcellularLocation>
        <location evidence="1">Nucleus</location>
    </subcellularLocation>
</comment>
<evidence type="ECO:0000256" key="5">
    <source>
        <dbReference type="ARBA" id="ARBA00023242"/>
    </source>
</evidence>
<organism evidence="8 9">
    <name type="scientific">Anisodus acutangulus</name>
    <dbReference type="NCBI Taxonomy" id="402998"/>
    <lineage>
        <taxon>Eukaryota</taxon>
        <taxon>Viridiplantae</taxon>
        <taxon>Streptophyta</taxon>
        <taxon>Embryophyta</taxon>
        <taxon>Tracheophyta</taxon>
        <taxon>Spermatophyta</taxon>
        <taxon>Magnoliopsida</taxon>
        <taxon>eudicotyledons</taxon>
        <taxon>Gunneridae</taxon>
        <taxon>Pentapetalae</taxon>
        <taxon>asterids</taxon>
        <taxon>lamiids</taxon>
        <taxon>Solanales</taxon>
        <taxon>Solanaceae</taxon>
        <taxon>Solanoideae</taxon>
        <taxon>Hyoscyameae</taxon>
        <taxon>Anisodus</taxon>
    </lineage>
</organism>
<keyword evidence="5" id="KW-0539">Nucleus</keyword>
<dbReference type="PANTHER" id="PTHR46324:SF38">
    <property type="entry name" value="BASIC LEUCINE ZIPPER 43-LIKE"/>
    <property type="match status" value="1"/>
</dbReference>
<dbReference type="GO" id="GO:0046983">
    <property type="term" value="F:protein dimerization activity"/>
    <property type="evidence" value="ECO:0007669"/>
    <property type="project" value="UniProtKB-ARBA"/>
</dbReference>
<feature type="domain" description="BZIP" evidence="7">
    <location>
        <begin position="82"/>
        <end position="145"/>
    </location>
</feature>
<dbReference type="InterPro" id="IPR004827">
    <property type="entry name" value="bZIP"/>
</dbReference>
<dbReference type="GO" id="GO:0003700">
    <property type="term" value="F:DNA-binding transcription factor activity"/>
    <property type="evidence" value="ECO:0007669"/>
    <property type="project" value="InterPro"/>
</dbReference>
<dbReference type="PANTHER" id="PTHR46324">
    <property type="entry name" value="BASIC LEUCINE ZIPPER 43-RELATED"/>
    <property type="match status" value="1"/>
</dbReference>
<dbReference type="InterPro" id="IPR046347">
    <property type="entry name" value="bZIP_sf"/>
</dbReference>
<dbReference type="EMBL" id="JAJAGQ010000005">
    <property type="protein sequence ID" value="KAJ8563031.1"/>
    <property type="molecule type" value="Genomic_DNA"/>
</dbReference>
<keyword evidence="4" id="KW-0804">Transcription</keyword>
<keyword evidence="9" id="KW-1185">Reference proteome</keyword>
<dbReference type="GO" id="GO:0005634">
    <property type="term" value="C:nucleus"/>
    <property type="evidence" value="ECO:0007669"/>
    <property type="project" value="UniProtKB-SubCell"/>
</dbReference>
<dbReference type="InterPro" id="IPR045314">
    <property type="entry name" value="bZIP_plant_GBF1"/>
</dbReference>
<dbReference type="AlphaFoldDB" id="A0A9Q1RMS3"/>
<dbReference type="GO" id="GO:0003677">
    <property type="term" value="F:DNA binding"/>
    <property type="evidence" value="ECO:0007669"/>
    <property type="project" value="UniProtKB-KW"/>
</dbReference>
<protein>
    <recommendedName>
        <fullName evidence="7">BZIP domain-containing protein</fullName>
    </recommendedName>
</protein>
<sequence length="198" mass="23007">MISSEHYLAPENPSSLPIDYSFVHKNLPAFQYFSTFLTNNNNNIPNYQASFPIQDFSTIQPSCISSNSTSDESEEQQHRIIDERKQRRMISNRESARRSRMRKQRHLDELWSQVLRLRTENQNLMNKLDQVSESHEKVVQENRQLKDEATDLRQMLAGIQIDSPFDAFSDLDEVTLKSESSNQSATKNFYSSASLKLL</sequence>
<dbReference type="CDD" id="cd14702">
    <property type="entry name" value="bZIP_plant_GBF1"/>
    <property type="match status" value="1"/>
</dbReference>
<reference evidence="9" key="1">
    <citation type="journal article" date="2023" name="Proc. Natl. Acad. Sci. U.S.A.">
        <title>Genomic and structural basis for evolution of tropane alkaloid biosynthesis.</title>
        <authorList>
            <person name="Wanga Y.-J."/>
            <person name="Taina T."/>
            <person name="Yua J.-Y."/>
            <person name="Lia J."/>
            <person name="Xua B."/>
            <person name="Chenc J."/>
            <person name="D'Auriad J.C."/>
            <person name="Huanga J.-P."/>
            <person name="Huanga S.-X."/>
        </authorList>
    </citation>
    <scope>NUCLEOTIDE SEQUENCE [LARGE SCALE GENOMIC DNA]</scope>
    <source>
        <strain evidence="9">cv. KIB-2019</strain>
    </source>
</reference>
<dbReference type="FunFam" id="1.20.5.170:FF:000020">
    <property type="entry name" value="BZIP transcription factor"/>
    <property type="match status" value="1"/>
</dbReference>
<evidence type="ECO:0000256" key="2">
    <source>
        <dbReference type="ARBA" id="ARBA00023015"/>
    </source>
</evidence>
<evidence type="ECO:0000313" key="9">
    <source>
        <dbReference type="Proteomes" id="UP001152561"/>
    </source>
</evidence>
<evidence type="ECO:0000259" key="7">
    <source>
        <dbReference type="PROSITE" id="PS50217"/>
    </source>
</evidence>
<dbReference type="InterPro" id="IPR044521">
    <property type="entry name" value="AtbZIP8/43"/>
</dbReference>
<dbReference type="PROSITE" id="PS50217">
    <property type="entry name" value="BZIP"/>
    <property type="match status" value="1"/>
</dbReference>
<gene>
    <name evidence="8" type="ORF">K7X08_031483</name>
</gene>
<dbReference type="SMART" id="SM00338">
    <property type="entry name" value="BRLZ"/>
    <property type="match status" value="1"/>
</dbReference>
<proteinExistence type="predicted"/>
<dbReference type="Pfam" id="PF00170">
    <property type="entry name" value="bZIP_1"/>
    <property type="match status" value="1"/>
</dbReference>
<keyword evidence="6" id="KW-0175">Coiled coil</keyword>
<evidence type="ECO:0000313" key="8">
    <source>
        <dbReference type="EMBL" id="KAJ8563031.1"/>
    </source>
</evidence>
<evidence type="ECO:0000256" key="3">
    <source>
        <dbReference type="ARBA" id="ARBA00023125"/>
    </source>
</evidence>
<dbReference type="Proteomes" id="UP001152561">
    <property type="component" value="Unassembled WGS sequence"/>
</dbReference>
<dbReference type="SUPFAM" id="SSF57959">
    <property type="entry name" value="Leucine zipper domain"/>
    <property type="match status" value="1"/>
</dbReference>
<dbReference type="PROSITE" id="PS00036">
    <property type="entry name" value="BZIP_BASIC"/>
    <property type="match status" value="1"/>
</dbReference>